<dbReference type="EMBL" id="LXQA010141611">
    <property type="protein sequence ID" value="MCI24460.1"/>
    <property type="molecule type" value="Genomic_DNA"/>
</dbReference>
<feature type="region of interest" description="Disordered" evidence="1">
    <location>
        <begin position="1"/>
        <end position="35"/>
    </location>
</feature>
<reference evidence="2 3" key="1">
    <citation type="journal article" date="2018" name="Front. Plant Sci.">
        <title>Red Clover (Trifolium pratense) and Zigzag Clover (T. medium) - A Picture of Genomic Similarities and Differences.</title>
        <authorList>
            <person name="Dluhosova J."/>
            <person name="Istvanek J."/>
            <person name="Nedelnik J."/>
            <person name="Repkova J."/>
        </authorList>
    </citation>
    <scope>NUCLEOTIDE SEQUENCE [LARGE SCALE GENOMIC DNA]</scope>
    <source>
        <strain evidence="3">cv. 10/8</strain>
        <tissue evidence="2">Leaf</tissue>
    </source>
</reference>
<evidence type="ECO:0000256" key="1">
    <source>
        <dbReference type="SAM" id="MobiDB-lite"/>
    </source>
</evidence>
<dbReference type="Proteomes" id="UP000265520">
    <property type="component" value="Unassembled WGS sequence"/>
</dbReference>
<accession>A0A392QL91</accession>
<name>A0A392QL91_9FABA</name>
<sequence>MTEATFKGHERTSEQDDMLDEIEHELDYDLDKYSE</sequence>
<feature type="compositionally biased region" description="Acidic residues" evidence="1">
    <location>
        <begin position="15"/>
        <end position="24"/>
    </location>
</feature>
<proteinExistence type="predicted"/>
<feature type="non-terminal residue" evidence="2">
    <location>
        <position position="35"/>
    </location>
</feature>
<feature type="compositionally biased region" description="Basic and acidic residues" evidence="1">
    <location>
        <begin position="25"/>
        <end position="35"/>
    </location>
</feature>
<dbReference type="AlphaFoldDB" id="A0A392QL91"/>
<feature type="compositionally biased region" description="Basic and acidic residues" evidence="1">
    <location>
        <begin position="1"/>
        <end position="14"/>
    </location>
</feature>
<evidence type="ECO:0000313" key="2">
    <source>
        <dbReference type="EMBL" id="MCI24460.1"/>
    </source>
</evidence>
<protein>
    <submittedName>
        <fullName evidence="2">Uncharacterized protein</fullName>
    </submittedName>
</protein>
<organism evidence="2 3">
    <name type="scientific">Trifolium medium</name>
    <dbReference type="NCBI Taxonomy" id="97028"/>
    <lineage>
        <taxon>Eukaryota</taxon>
        <taxon>Viridiplantae</taxon>
        <taxon>Streptophyta</taxon>
        <taxon>Embryophyta</taxon>
        <taxon>Tracheophyta</taxon>
        <taxon>Spermatophyta</taxon>
        <taxon>Magnoliopsida</taxon>
        <taxon>eudicotyledons</taxon>
        <taxon>Gunneridae</taxon>
        <taxon>Pentapetalae</taxon>
        <taxon>rosids</taxon>
        <taxon>fabids</taxon>
        <taxon>Fabales</taxon>
        <taxon>Fabaceae</taxon>
        <taxon>Papilionoideae</taxon>
        <taxon>50 kb inversion clade</taxon>
        <taxon>NPAAA clade</taxon>
        <taxon>Hologalegina</taxon>
        <taxon>IRL clade</taxon>
        <taxon>Trifolieae</taxon>
        <taxon>Trifolium</taxon>
    </lineage>
</organism>
<comment type="caution">
    <text evidence="2">The sequence shown here is derived from an EMBL/GenBank/DDBJ whole genome shotgun (WGS) entry which is preliminary data.</text>
</comment>
<evidence type="ECO:0000313" key="3">
    <source>
        <dbReference type="Proteomes" id="UP000265520"/>
    </source>
</evidence>
<keyword evidence="3" id="KW-1185">Reference proteome</keyword>